<organism evidence="2 3">
    <name type="scientific">Acropora cervicornis</name>
    <name type="common">Staghorn coral</name>
    <dbReference type="NCBI Taxonomy" id="6130"/>
    <lineage>
        <taxon>Eukaryota</taxon>
        <taxon>Metazoa</taxon>
        <taxon>Cnidaria</taxon>
        <taxon>Anthozoa</taxon>
        <taxon>Hexacorallia</taxon>
        <taxon>Scleractinia</taxon>
        <taxon>Astrocoeniina</taxon>
        <taxon>Acroporidae</taxon>
        <taxon>Acropora</taxon>
    </lineage>
</organism>
<name>A0AAD9QNC9_ACRCE</name>
<gene>
    <name evidence="2" type="ORF">P5673_011969</name>
</gene>
<dbReference type="PANTHER" id="PTHR37984:SF8">
    <property type="entry name" value="CCHC-TYPE DOMAIN-CONTAINING PROTEIN"/>
    <property type="match status" value="1"/>
</dbReference>
<comment type="caution">
    <text evidence="2">The sequence shown here is derived from an EMBL/GenBank/DDBJ whole genome shotgun (WGS) entry which is preliminary data.</text>
</comment>
<evidence type="ECO:0000313" key="2">
    <source>
        <dbReference type="EMBL" id="KAK2564524.1"/>
    </source>
</evidence>
<feature type="domain" description="Reverse transcriptase/retrotransposon-derived protein RNase H-like" evidence="1">
    <location>
        <begin position="46"/>
        <end position="102"/>
    </location>
</feature>
<reference evidence="2" key="1">
    <citation type="journal article" date="2023" name="G3 (Bethesda)">
        <title>Whole genome assembly and annotation of the endangered Caribbean coral Acropora cervicornis.</title>
        <authorList>
            <person name="Selwyn J.D."/>
            <person name="Vollmer S.V."/>
        </authorList>
    </citation>
    <scope>NUCLEOTIDE SEQUENCE</scope>
    <source>
        <strain evidence="2">K2</strain>
    </source>
</reference>
<dbReference type="InterPro" id="IPR043502">
    <property type="entry name" value="DNA/RNA_pol_sf"/>
</dbReference>
<dbReference type="InterPro" id="IPR050951">
    <property type="entry name" value="Retrovirus_Pol_polyprotein"/>
</dbReference>
<keyword evidence="3" id="KW-1185">Reference proteome</keyword>
<dbReference type="PANTHER" id="PTHR37984">
    <property type="entry name" value="PROTEIN CBG26694"/>
    <property type="match status" value="1"/>
</dbReference>
<protein>
    <submittedName>
        <fullName evidence="2">Retrovirus-related Pol polyprotein from transposon 17.6</fullName>
    </submittedName>
</protein>
<dbReference type="EMBL" id="JARQWQ010000022">
    <property type="protein sequence ID" value="KAK2564524.1"/>
    <property type="molecule type" value="Genomic_DNA"/>
</dbReference>
<dbReference type="Proteomes" id="UP001249851">
    <property type="component" value="Unassembled WGS sequence"/>
</dbReference>
<reference evidence="2" key="2">
    <citation type="journal article" date="2023" name="Science">
        <title>Genomic signatures of disease resistance in endangered staghorn corals.</title>
        <authorList>
            <person name="Vollmer S.V."/>
            <person name="Selwyn J.D."/>
            <person name="Despard B.A."/>
            <person name="Roesel C.L."/>
        </authorList>
    </citation>
    <scope>NUCLEOTIDE SEQUENCE</scope>
    <source>
        <strain evidence="2">K2</strain>
    </source>
</reference>
<dbReference type="InterPro" id="IPR041577">
    <property type="entry name" value="RT_RNaseH_2"/>
</dbReference>
<sequence length="254" mass="28718">MKLPLDQVPYIGHLLTSQGLKPDPEKVKAIIEMPKPQDITENIKNKQLVTEAPVLKYFEPKEEFTLQSDASDTGLGAVLTQNGQLIAFASRAFSDAETRHKFHQDTYGHPVTVQSDHKPLEVIVKKPVYKANKRLQRLLLRLLVYDVNLLYERGSQMELTDTLSLAYLPEVNLTSVQKEVDAVNIAQDLTVSAARVDDICKDTEGDHKPQELNKFFLSGWPEDKSQVPNSALPFYNVHDELIVPNDVIFKAKER</sequence>
<proteinExistence type="predicted"/>
<evidence type="ECO:0000313" key="3">
    <source>
        <dbReference type="Proteomes" id="UP001249851"/>
    </source>
</evidence>
<dbReference type="SUPFAM" id="SSF56672">
    <property type="entry name" value="DNA/RNA polymerases"/>
    <property type="match status" value="1"/>
</dbReference>
<dbReference type="Pfam" id="PF17919">
    <property type="entry name" value="RT_RNaseH_2"/>
    <property type="match status" value="1"/>
</dbReference>
<dbReference type="AlphaFoldDB" id="A0AAD9QNC9"/>
<accession>A0AAD9QNC9</accession>
<evidence type="ECO:0000259" key="1">
    <source>
        <dbReference type="Pfam" id="PF17919"/>
    </source>
</evidence>